<dbReference type="PROSITE" id="PS01124">
    <property type="entry name" value="HTH_ARAC_FAMILY_2"/>
    <property type="match status" value="1"/>
</dbReference>
<feature type="transmembrane region" description="Helical" evidence="4">
    <location>
        <begin position="41"/>
        <end position="61"/>
    </location>
</feature>
<keyword evidence="3" id="KW-0804">Transcription</keyword>
<organism evidence="6 7">
    <name type="scientific">Leptospira kemamanensis</name>
    <dbReference type="NCBI Taxonomy" id="2484942"/>
    <lineage>
        <taxon>Bacteria</taxon>
        <taxon>Pseudomonadati</taxon>
        <taxon>Spirochaetota</taxon>
        <taxon>Spirochaetia</taxon>
        <taxon>Leptospirales</taxon>
        <taxon>Leptospiraceae</taxon>
        <taxon>Leptospira</taxon>
    </lineage>
</organism>
<dbReference type="EMBL" id="RQGG01000032">
    <property type="protein sequence ID" value="TGL51365.1"/>
    <property type="molecule type" value="Genomic_DNA"/>
</dbReference>
<feature type="transmembrane region" description="Helical" evidence="4">
    <location>
        <begin position="67"/>
        <end position="89"/>
    </location>
</feature>
<dbReference type="Gene3D" id="1.10.10.60">
    <property type="entry name" value="Homeodomain-like"/>
    <property type="match status" value="2"/>
</dbReference>
<evidence type="ECO:0000256" key="4">
    <source>
        <dbReference type="SAM" id="Phobius"/>
    </source>
</evidence>
<dbReference type="PANTHER" id="PTHR43280">
    <property type="entry name" value="ARAC-FAMILY TRANSCRIPTIONAL REGULATOR"/>
    <property type="match status" value="1"/>
</dbReference>
<proteinExistence type="predicted"/>
<feature type="domain" description="HTH araC/xylS-type" evidence="5">
    <location>
        <begin position="261"/>
        <end position="362"/>
    </location>
</feature>
<keyword evidence="4" id="KW-0812">Transmembrane</keyword>
<dbReference type="RefSeq" id="WP_135619648.1">
    <property type="nucleotide sequence ID" value="NZ_RQGG01000032.1"/>
</dbReference>
<reference evidence="6" key="1">
    <citation type="journal article" date="2019" name="PLoS Negl. Trop. Dis.">
        <title>Revisiting the worldwide diversity of Leptospira species in the environment.</title>
        <authorList>
            <person name="Vincent A.T."/>
            <person name="Schiettekatte O."/>
            <person name="Bourhy P."/>
            <person name="Veyrier F.J."/>
            <person name="Picardeau M."/>
        </authorList>
    </citation>
    <scope>NUCLEOTIDE SEQUENCE [LARGE SCALE GENOMIC DNA]</scope>
    <source>
        <strain evidence="6">201702454</strain>
    </source>
</reference>
<dbReference type="SUPFAM" id="SSF46689">
    <property type="entry name" value="Homeodomain-like"/>
    <property type="match status" value="1"/>
</dbReference>
<feature type="transmembrane region" description="Helical" evidence="4">
    <location>
        <begin position="184"/>
        <end position="205"/>
    </location>
</feature>
<dbReference type="AlphaFoldDB" id="A0A4R9JQH4"/>
<dbReference type="InterPro" id="IPR018060">
    <property type="entry name" value="HTH_AraC"/>
</dbReference>
<dbReference type="InterPro" id="IPR018062">
    <property type="entry name" value="HTH_AraC-typ_CS"/>
</dbReference>
<keyword evidence="4" id="KW-1133">Transmembrane helix</keyword>
<keyword evidence="4" id="KW-0472">Membrane</keyword>
<keyword evidence="7" id="KW-1185">Reference proteome</keyword>
<dbReference type="Pfam" id="PF12833">
    <property type="entry name" value="HTH_18"/>
    <property type="match status" value="1"/>
</dbReference>
<name>A0A4R9JQH4_9LEPT</name>
<feature type="transmembrane region" description="Helical" evidence="4">
    <location>
        <begin position="101"/>
        <end position="121"/>
    </location>
</feature>
<dbReference type="InterPro" id="IPR009057">
    <property type="entry name" value="Homeodomain-like_sf"/>
</dbReference>
<evidence type="ECO:0000256" key="2">
    <source>
        <dbReference type="ARBA" id="ARBA00023125"/>
    </source>
</evidence>
<dbReference type="InterPro" id="IPR020449">
    <property type="entry name" value="Tscrpt_reg_AraC-type_HTH"/>
</dbReference>
<feature type="transmembrane region" description="Helical" evidence="4">
    <location>
        <begin position="6"/>
        <end position="29"/>
    </location>
</feature>
<protein>
    <submittedName>
        <fullName evidence="6">AraC family transcriptional regulator</fullName>
    </submittedName>
</protein>
<dbReference type="PRINTS" id="PR00032">
    <property type="entry name" value="HTHARAC"/>
</dbReference>
<dbReference type="PROSITE" id="PS00041">
    <property type="entry name" value="HTH_ARAC_FAMILY_1"/>
    <property type="match status" value="1"/>
</dbReference>
<evidence type="ECO:0000256" key="3">
    <source>
        <dbReference type="ARBA" id="ARBA00023163"/>
    </source>
</evidence>
<evidence type="ECO:0000256" key="1">
    <source>
        <dbReference type="ARBA" id="ARBA00023015"/>
    </source>
</evidence>
<dbReference type="GO" id="GO:0003700">
    <property type="term" value="F:DNA-binding transcription factor activity"/>
    <property type="evidence" value="ECO:0007669"/>
    <property type="project" value="InterPro"/>
</dbReference>
<keyword evidence="1" id="KW-0805">Transcription regulation</keyword>
<sequence length="370" mass="43194">MGTESISLTLLLEFLWMGSGAIFCIIWSLSNLVKHRKKSDFLWSFILFSTGLWLLTGAFMFTGFYLYFPVIVFIHIPFVFLSASFLYHYLESLFLEKEIKIHWVSIFPSLVSMIFLVPYYVSSHEEKLNILENLTHSEYGAILTGLNFGIKLSILISVGIFLIRDWIPNVRLSVFFTKRAIYSLVFILLIWVDLLVGSIGFGFQIPLFRKLSAYLLPILMYFYYFTRELWEPFVSDVRDNIQKSKYEKSKLTSVPLEIIDQKLYELMLEKVFCDEDLNLTTLADLVGVKSGQLSEYFHKRYGFGFYQYINQYRIEEAKRYLLEPTERTILSIADAVGFNSKSTFNRVFLEKVGVTPTDFRKQVKQTNSSN</sequence>
<dbReference type="OrthoDB" id="9799319at2"/>
<evidence type="ECO:0000313" key="6">
    <source>
        <dbReference type="EMBL" id="TGL51365.1"/>
    </source>
</evidence>
<dbReference type="SMART" id="SM00342">
    <property type="entry name" value="HTH_ARAC"/>
    <property type="match status" value="1"/>
</dbReference>
<evidence type="ECO:0000259" key="5">
    <source>
        <dbReference type="PROSITE" id="PS01124"/>
    </source>
</evidence>
<dbReference type="Proteomes" id="UP000297609">
    <property type="component" value="Unassembled WGS sequence"/>
</dbReference>
<dbReference type="GO" id="GO:0043565">
    <property type="term" value="F:sequence-specific DNA binding"/>
    <property type="evidence" value="ECO:0007669"/>
    <property type="project" value="InterPro"/>
</dbReference>
<accession>A0A4R9JQH4</accession>
<comment type="caution">
    <text evidence="6">The sequence shown here is derived from an EMBL/GenBank/DDBJ whole genome shotgun (WGS) entry which is preliminary data.</text>
</comment>
<gene>
    <name evidence="6" type="ORF">EHQ59_10700</name>
</gene>
<evidence type="ECO:0000313" key="7">
    <source>
        <dbReference type="Proteomes" id="UP000297609"/>
    </source>
</evidence>
<feature type="transmembrane region" description="Helical" evidence="4">
    <location>
        <begin position="141"/>
        <end position="163"/>
    </location>
</feature>
<keyword evidence="2" id="KW-0238">DNA-binding</keyword>
<dbReference type="PANTHER" id="PTHR43280:SF29">
    <property type="entry name" value="ARAC-FAMILY TRANSCRIPTIONAL REGULATOR"/>
    <property type="match status" value="1"/>
</dbReference>